<keyword evidence="2" id="KW-1185">Reference proteome</keyword>
<accession>A0A7J5UKI5</accession>
<reference evidence="1 2" key="1">
    <citation type="submission" date="2019-10" db="EMBL/GenBank/DDBJ databases">
        <title>Georgenia wutianyii sp. nov. and Georgenia yuyongxinii sp. nov. isolated from plateau pika (Ochotona curzoniae) in the Qinghai-Tibet plateau of China.</title>
        <authorList>
            <person name="Tian Z."/>
        </authorList>
    </citation>
    <scope>NUCLEOTIDE SEQUENCE [LARGE SCALE GENOMIC DNA]</scope>
    <source>
        <strain evidence="1 2">DSM 21501</strain>
    </source>
</reference>
<evidence type="ECO:0000313" key="1">
    <source>
        <dbReference type="EMBL" id="KAE8762846.1"/>
    </source>
</evidence>
<dbReference type="RefSeq" id="WP_152203209.1">
    <property type="nucleotide sequence ID" value="NZ_VUKF01000024.1"/>
</dbReference>
<proteinExistence type="predicted"/>
<name>A0A7J5UKI5_9MICO</name>
<dbReference type="EMBL" id="WHJE01000118">
    <property type="protein sequence ID" value="KAE8762846.1"/>
    <property type="molecule type" value="Genomic_DNA"/>
</dbReference>
<organism evidence="1 2">
    <name type="scientific">Georgenia thermotolerans</name>
    <dbReference type="NCBI Taxonomy" id="527326"/>
    <lineage>
        <taxon>Bacteria</taxon>
        <taxon>Bacillati</taxon>
        <taxon>Actinomycetota</taxon>
        <taxon>Actinomycetes</taxon>
        <taxon>Micrococcales</taxon>
        <taxon>Bogoriellaceae</taxon>
        <taxon>Georgenia</taxon>
    </lineage>
</organism>
<dbReference type="Proteomes" id="UP000451860">
    <property type="component" value="Unassembled WGS sequence"/>
</dbReference>
<dbReference type="AlphaFoldDB" id="A0A7J5UKI5"/>
<protein>
    <recommendedName>
        <fullName evidence="3">Type IV toxin-antitoxin system AbiEi family antitoxin domain-containing protein</fullName>
    </recommendedName>
</protein>
<sequence length="344" mass="38139">MSIALPRSRPLPQIVLVRDVGYDAIRPAVRAGELVKVRRGAYAPPLEAPEQWRQLEHLALSRCAALARQLSCEFIFSHRTAALIHGCWVYWNDATTHISQWVRPPQEGGSALRRHLIADLPETDIVIVSGVRVTSLERTVVDCARTMRPREALAIADSAMRILARPDRFDRVSSARRVEAVRESLRARLAQRRGDRGVVRARAVVESADAFSESAGETDLRWVAVSRGLPRPVAQLAVETTEGVFFSDLGWSVKAPKTRLVLAEYDGLQKYRAANGTAPGAALYAEKVREDALRAAGAVVHRFVRQHFRDLDALFARLCQGFPPSMLDNLTPVRGLLEVPHRGG</sequence>
<evidence type="ECO:0008006" key="3">
    <source>
        <dbReference type="Google" id="ProtNLM"/>
    </source>
</evidence>
<gene>
    <name evidence="1" type="ORF">GB883_17260</name>
</gene>
<evidence type="ECO:0000313" key="2">
    <source>
        <dbReference type="Proteomes" id="UP000451860"/>
    </source>
</evidence>
<comment type="caution">
    <text evidence="1">The sequence shown here is derived from an EMBL/GenBank/DDBJ whole genome shotgun (WGS) entry which is preliminary data.</text>
</comment>
<dbReference type="OrthoDB" id="5517693at2"/>